<feature type="transmembrane region" description="Helical" evidence="1">
    <location>
        <begin position="115"/>
        <end position="132"/>
    </location>
</feature>
<evidence type="ECO:0000256" key="1">
    <source>
        <dbReference type="SAM" id="Phobius"/>
    </source>
</evidence>
<feature type="transmembrane region" description="Helical" evidence="1">
    <location>
        <begin position="152"/>
        <end position="170"/>
    </location>
</feature>
<keyword evidence="1" id="KW-0472">Membrane</keyword>
<organism evidence="2 3">
    <name type="scientific">Chitinophaga chungangae</name>
    <dbReference type="NCBI Taxonomy" id="2821488"/>
    <lineage>
        <taxon>Bacteria</taxon>
        <taxon>Pseudomonadati</taxon>
        <taxon>Bacteroidota</taxon>
        <taxon>Chitinophagia</taxon>
        <taxon>Chitinophagales</taxon>
        <taxon>Chitinophagaceae</taxon>
        <taxon>Chitinophaga</taxon>
    </lineage>
</organism>
<reference evidence="3" key="1">
    <citation type="submission" date="2021-03" db="EMBL/GenBank/DDBJ databases">
        <title>Assistant Professor.</title>
        <authorList>
            <person name="Huq M.A."/>
        </authorList>
    </citation>
    <scope>NUCLEOTIDE SEQUENCE [LARGE SCALE GENOMIC DNA]</scope>
    <source>
        <strain evidence="3">MAH-28</strain>
    </source>
</reference>
<feature type="transmembrane region" description="Helical" evidence="1">
    <location>
        <begin position="20"/>
        <end position="42"/>
    </location>
</feature>
<protein>
    <submittedName>
        <fullName evidence="2">DUF2975 domain-containing protein</fullName>
    </submittedName>
</protein>
<dbReference type="InterPro" id="IPR021354">
    <property type="entry name" value="DUF2975"/>
</dbReference>
<keyword evidence="1" id="KW-1133">Transmembrane helix</keyword>
<keyword evidence="3" id="KW-1185">Reference proteome</keyword>
<accession>A0ABS3YBV1</accession>
<comment type="caution">
    <text evidence="2">The sequence shown here is derived from an EMBL/GenBank/DDBJ whole genome shotgun (WGS) entry which is preliminary data.</text>
</comment>
<dbReference type="RefSeq" id="WP_209145018.1">
    <property type="nucleotide sequence ID" value="NZ_JAGHKP010000001.1"/>
</dbReference>
<name>A0ABS3YBV1_9BACT</name>
<evidence type="ECO:0000313" key="3">
    <source>
        <dbReference type="Proteomes" id="UP000679126"/>
    </source>
</evidence>
<evidence type="ECO:0000313" key="2">
    <source>
        <dbReference type="EMBL" id="MBO9152145.1"/>
    </source>
</evidence>
<keyword evidence="1" id="KW-0812">Transmembrane</keyword>
<feature type="transmembrane region" description="Helical" evidence="1">
    <location>
        <begin position="67"/>
        <end position="95"/>
    </location>
</feature>
<dbReference type="EMBL" id="JAGHKP010000001">
    <property type="protein sequence ID" value="MBO9152145.1"/>
    <property type="molecule type" value="Genomic_DNA"/>
</dbReference>
<dbReference type="Pfam" id="PF11188">
    <property type="entry name" value="DUF2975"/>
    <property type="match status" value="1"/>
</dbReference>
<sequence length="180" mass="20351">METGIKHSTRTGTILRVMYFLSWIAFIGMAIKTGSLIIAWLVSWQHPEAAQNLYAGLDLHGLREADFTLYTMSLSFLVALNGLKATVLYVLINLLSKVNLSSPFKIEIAKLTEKISFILLSTWIVAMLNNAFAQWAERRVSVPVEQWSTDEYFFITGLVFIIAQIFKRGAELQSENELTV</sequence>
<gene>
    <name evidence="2" type="ORF">J7I43_07980</name>
</gene>
<dbReference type="Proteomes" id="UP000679126">
    <property type="component" value="Unassembled WGS sequence"/>
</dbReference>
<proteinExistence type="predicted"/>